<organism evidence="3 4">
    <name type="scientific">Cellulomonas composti</name>
    <dbReference type="NCBI Taxonomy" id="266130"/>
    <lineage>
        <taxon>Bacteria</taxon>
        <taxon>Bacillati</taxon>
        <taxon>Actinomycetota</taxon>
        <taxon>Actinomycetes</taxon>
        <taxon>Micrococcales</taxon>
        <taxon>Cellulomonadaceae</taxon>
        <taxon>Cellulomonas</taxon>
    </lineage>
</organism>
<feature type="transmembrane region" description="Helical" evidence="2">
    <location>
        <begin position="157"/>
        <end position="180"/>
    </location>
</feature>
<dbReference type="Proteomes" id="UP000321720">
    <property type="component" value="Unassembled WGS sequence"/>
</dbReference>
<reference evidence="3 4" key="1">
    <citation type="submission" date="2019-07" db="EMBL/GenBank/DDBJ databases">
        <title>Whole genome shotgun sequence of Cellulomonas composti NBRC 100758.</title>
        <authorList>
            <person name="Hosoyama A."/>
            <person name="Uohara A."/>
            <person name="Ohji S."/>
            <person name="Ichikawa N."/>
        </authorList>
    </citation>
    <scope>NUCLEOTIDE SEQUENCE [LARGE SCALE GENOMIC DNA]</scope>
    <source>
        <strain evidence="3 4">NBRC 100758</strain>
    </source>
</reference>
<evidence type="ECO:0000256" key="2">
    <source>
        <dbReference type="SAM" id="Phobius"/>
    </source>
</evidence>
<sequence length="531" mass="57743">MTVQQGRTAADDEAGATVPATGPTSESEPGADPEQGPEADLAPDLEPDLEPDLGSTAEPGVAIEAEPDPVLHPAEGRWPWLGPLVVSVVAAVAYTVFSLVQWSRYEVPSWDLGIFTQLARRYASLESPIVHIKGDGFNLLGDHFHPLLVVLGPVYKVFPSAVTLLVVQNLLFALSAYVVGRHAVRVVGWLEGTALTLAYAASFGIAGAVAAQFHEIAFAVPLLALSLVALVRERWWACALWAAPLVFVKEDLGLTVILIGVVLWWRSRDLRALWLSVWGAGWTVLSTAVLIPLLNSGDQWDYGSRIDVVGILTHPWTAFTLLFDDGRKISTVLMLVAITGFVGLRSPVLLVAVPTLVWRFWADNDAYYGHLWHYSAVLMPIAFVALLDGVVLSRRSPRAWLRRYAVAAVPVAVVIAALFTPQLALARLVEPEYYAGSGRETAAQAILAQIPDDAVVETDIGLMSYLVDRDDVFYVGNAGNPTPDYLLIDDWGGGWNTAIGDLVQFAQDRFPGTTWELVDTQGSFRLVHRVD</sequence>
<feature type="transmembrane region" description="Helical" evidence="2">
    <location>
        <begin position="241"/>
        <end position="265"/>
    </location>
</feature>
<dbReference type="EMBL" id="BJWG01000004">
    <property type="protein sequence ID" value="GEL94662.1"/>
    <property type="molecule type" value="Genomic_DNA"/>
</dbReference>
<feature type="transmembrane region" description="Helical" evidence="2">
    <location>
        <begin position="216"/>
        <end position="235"/>
    </location>
</feature>
<feature type="transmembrane region" description="Helical" evidence="2">
    <location>
        <begin position="80"/>
        <end position="100"/>
    </location>
</feature>
<feature type="transmembrane region" description="Helical" evidence="2">
    <location>
        <begin position="272"/>
        <end position="294"/>
    </location>
</feature>
<keyword evidence="2" id="KW-0812">Transmembrane</keyword>
<gene>
    <name evidence="3" type="ORF">CCO02nite_13200</name>
</gene>
<dbReference type="AlphaFoldDB" id="A0A511J9K2"/>
<dbReference type="RefSeq" id="WP_186812598.1">
    <property type="nucleotide sequence ID" value="NZ_BJWG01000004.1"/>
</dbReference>
<evidence type="ECO:0000256" key="1">
    <source>
        <dbReference type="SAM" id="MobiDB-lite"/>
    </source>
</evidence>
<protein>
    <recommendedName>
        <fullName evidence="5">DUF2079 domain-containing protein</fullName>
    </recommendedName>
</protein>
<proteinExistence type="predicted"/>
<feature type="transmembrane region" description="Helical" evidence="2">
    <location>
        <begin position="335"/>
        <end position="360"/>
    </location>
</feature>
<feature type="compositionally biased region" description="Acidic residues" evidence="1">
    <location>
        <begin position="29"/>
        <end position="51"/>
    </location>
</feature>
<feature type="transmembrane region" description="Helical" evidence="2">
    <location>
        <begin position="186"/>
        <end position="209"/>
    </location>
</feature>
<evidence type="ECO:0000313" key="3">
    <source>
        <dbReference type="EMBL" id="GEL94662.1"/>
    </source>
</evidence>
<name>A0A511J9K2_9CELL</name>
<comment type="caution">
    <text evidence="3">The sequence shown here is derived from an EMBL/GenBank/DDBJ whole genome shotgun (WGS) entry which is preliminary data.</text>
</comment>
<keyword evidence="2" id="KW-0472">Membrane</keyword>
<accession>A0A511J9K2</accession>
<dbReference type="Pfam" id="PF09852">
    <property type="entry name" value="DUF2079"/>
    <property type="match status" value="1"/>
</dbReference>
<keyword evidence="2" id="KW-1133">Transmembrane helix</keyword>
<evidence type="ECO:0000313" key="4">
    <source>
        <dbReference type="Proteomes" id="UP000321720"/>
    </source>
</evidence>
<feature type="transmembrane region" description="Helical" evidence="2">
    <location>
        <begin position="372"/>
        <end position="392"/>
    </location>
</feature>
<keyword evidence="4" id="KW-1185">Reference proteome</keyword>
<feature type="region of interest" description="Disordered" evidence="1">
    <location>
        <begin position="1"/>
        <end position="56"/>
    </location>
</feature>
<dbReference type="InterPro" id="IPR018650">
    <property type="entry name" value="STSV1_Orf64"/>
</dbReference>
<evidence type="ECO:0008006" key="5">
    <source>
        <dbReference type="Google" id="ProtNLM"/>
    </source>
</evidence>
<feature type="transmembrane region" description="Helical" evidence="2">
    <location>
        <begin position="404"/>
        <end position="425"/>
    </location>
</feature>